<feature type="non-terminal residue" evidence="1">
    <location>
        <position position="77"/>
    </location>
</feature>
<comment type="caution">
    <text evidence="1">The sequence shown here is derived from an EMBL/GenBank/DDBJ whole genome shotgun (WGS) entry which is preliminary data.</text>
</comment>
<dbReference type="Proteomes" id="UP001177744">
    <property type="component" value="Unassembled WGS sequence"/>
</dbReference>
<evidence type="ECO:0000313" key="1">
    <source>
        <dbReference type="EMBL" id="KAK1332571.1"/>
    </source>
</evidence>
<dbReference type="EMBL" id="JAULJE010000018">
    <property type="protein sequence ID" value="KAK1332571.1"/>
    <property type="molecule type" value="Genomic_DNA"/>
</dbReference>
<evidence type="ECO:0000313" key="2">
    <source>
        <dbReference type="Proteomes" id="UP001177744"/>
    </source>
</evidence>
<accession>A0AA40HKZ8</accession>
<protein>
    <submittedName>
        <fullName evidence="1">Uncharacterized protein</fullName>
    </submittedName>
</protein>
<sequence>MVTLKNIWIEKEEQANPKEEVTKEEFQVNGWPWLLDILLPDPHALGQARRFRIQCRGRHLLMPKVSMAGGPPGSLPG</sequence>
<name>A0AA40HKZ8_CNENI</name>
<gene>
    <name evidence="1" type="ORF">QTO34_007254</name>
</gene>
<proteinExistence type="predicted"/>
<dbReference type="AlphaFoldDB" id="A0AA40HKZ8"/>
<organism evidence="1 2">
    <name type="scientific">Cnephaeus nilssonii</name>
    <name type="common">Northern bat</name>
    <name type="synonym">Eptesicus nilssonii</name>
    <dbReference type="NCBI Taxonomy" id="3371016"/>
    <lineage>
        <taxon>Eukaryota</taxon>
        <taxon>Metazoa</taxon>
        <taxon>Chordata</taxon>
        <taxon>Craniata</taxon>
        <taxon>Vertebrata</taxon>
        <taxon>Euteleostomi</taxon>
        <taxon>Mammalia</taxon>
        <taxon>Eutheria</taxon>
        <taxon>Laurasiatheria</taxon>
        <taxon>Chiroptera</taxon>
        <taxon>Yangochiroptera</taxon>
        <taxon>Vespertilionidae</taxon>
        <taxon>Cnephaeus</taxon>
    </lineage>
</organism>
<keyword evidence="2" id="KW-1185">Reference proteome</keyword>
<reference evidence="1" key="1">
    <citation type="submission" date="2023-06" db="EMBL/GenBank/DDBJ databases">
        <title>Reference genome for the Northern bat (Eptesicus nilssonii), a most northern bat species.</title>
        <authorList>
            <person name="Laine V.N."/>
            <person name="Pulliainen A.T."/>
            <person name="Lilley T.M."/>
        </authorList>
    </citation>
    <scope>NUCLEOTIDE SEQUENCE</scope>
    <source>
        <strain evidence="1">BLF_Eptnil</strain>
        <tissue evidence="1">Kidney</tissue>
    </source>
</reference>